<dbReference type="EMBL" id="JAIZAY010000007">
    <property type="protein sequence ID" value="KAJ8039228.1"/>
    <property type="molecule type" value="Genomic_DNA"/>
</dbReference>
<dbReference type="PANTHER" id="PTHR46167:SF1">
    <property type="entry name" value="N-LYSINE METHYLTRANSFERASE KMT5A"/>
    <property type="match status" value="1"/>
</dbReference>
<dbReference type="Gene3D" id="2.170.270.10">
    <property type="entry name" value="SET domain"/>
    <property type="match status" value="1"/>
</dbReference>
<dbReference type="SUPFAM" id="SSF82199">
    <property type="entry name" value="SET domain"/>
    <property type="match status" value="1"/>
</dbReference>
<dbReference type="OrthoDB" id="10067281at2759"/>
<evidence type="ECO:0000313" key="2">
    <source>
        <dbReference type="EMBL" id="KAJ8039228.1"/>
    </source>
</evidence>
<dbReference type="Pfam" id="PF00856">
    <property type="entry name" value="SET"/>
    <property type="match status" value="1"/>
</dbReference>
<dbReference type="GO" id="GO:0005634">
    <property type="term" value="C:nucleus"/>
    <property type="evidence" value="ECO:0007669"/>
    <property type="project" value="TreeGrafter"/>
</dbReference>
<accession>A0A9Q1C4Q5</accession>
<gene>
    <name evidence="2" type="ORF">HOLleu_16877</name>
</gene>
<comment type="caution">
    <text evidence="2">The sequence shown here is derived from an EMBL/GenBank/DDBJ whole genome shotgun (WGS) entry which is preliminary data.</text>
</comment>
<dbReference type="PROSITE" id="PS50280">
    <property type="entry name" value="SET"/>
    <property type="match status" value="1"/>
</dbReference>
<dbReference type="InterPro" id="IPR046341">
    <property type="entry name" value="SET_dom_sf"/>
</dbReference>
<dbReference type="GO" id="GO:0006357">
    <property type="term" value="P:regulation of transcription by RNA polymerase II"/>
    <property type="evidence" value="ECO:0007669"/>
    <property type="project" value="TreeGrafter"/>
</dbReference>
<organism evidence="2 3">
    <name type="scientific">Holothuria leucospilota</name>
    <name type="common">Black long sea cucumber</name>
    <name type="synonym">Mertensiothuria leucospilota</name>
    <dbReference type="NCBI Taxonomy" id="206669"/>
    <lineage>
        <taxon>Eukaryota</taxon>
        <taxon>Metazoa</taxon>
        <taxon>Echinodermata</taxon>
        <taxon>Eleutherozoa</taxon>
        <taxon>Echinozoa</taxon>
        <taxon>Holothuroidea</taxon>
        <taxon>Aspidochirotacea</taxon>
        <taxon>Aspidochirotida</taxon>
        <taxon>Holothuriidae</taxon>
        <taxon>Holothuria</taxon>
    </lineage>
</organism>
<reference evidence="2" key="1">
    <citation type="submission" date="2021-10" db="EMBL/GenBank/DDBJ databases">
        <title>Tropical sea cucumber genome reveals ecological adaptation and Cuvierian tubules defense mechanism.</title>
        <authorList>
            <person name="Chen T."/>
        </authorList>
    </citation>
    <scope>NUCLEOTIDE SEQUENCE</scope>
    <source>
        <strain evidence="2">Nanhai2018</strain>
        <tissue evidence="2">Muscle</tissue>
    </source>
</reference>
<dbReference type="PANTHER" id="PTHR46167">
    <property type="entry name" value="N-LYSINE METHYLTRANSFERASE KMT5A"/>
    <property type="match status" value="1"/>
</dbReference>
<dbReference type="GO" id="GO:0042799">
    <property type="term" value="F:histone H4K20 methyltransferase activity"/>
    <property type="evidence" value="ECO:0007669"/>
    <property type="project" value="TreeGrafter"/>
</dbReference>
<name>A0A9Q1C4Q5_HOLLE</name>
<sequence>MVNDSERANCKMKVVVVDGQPKLCLFAIKPIEKDTELRFDYGVKDLPWRKYVSKYLVYSFTLICVANTHSSSVNLFTSPCIVQGLDELGQEGKSHFINFSPLEIEHLLRTFILNYLLCAEGILQLSEAVLKFVM</sequence>
<evidence type="ECO:0000259" key="1">
    <source>
        <dbReference type="PROSITE" id="PS50280"/>
    </source>
</evidence>
<dbReference type="CDD" id="cd08161">
    <property type="entry name" value="SET"/>
    <property type="match status" value="1"/>
</dbReference>
<dbReference type="AlphaFoldDB" id="A0A9Q1C4Q5"/>
<dbReference type="InterPro" id="IPR001214">
    <property type="entry name" value="SET_dom"/>
</dbReference>
<dbReference type="GO" id="GO:0043516">
    <property type="term" value="P:regulation of DNA damage response, signal transduction by p53 class mediator"/>
    <property type="evidence" value="ECO:0007669"/>
    <property type="project" value="TreeGrafter"/>
</dbReference>
<evidence type="ECO:0000313" key="3">
    <source>
        <dbReference type="Proteomes" id="UP001152320"/>
    </source>
</evidence>
<dbReference type="Proteomes" id="UP001152320">
    <property type="component" value="Chromosome 7"/>
</dbReference>
<proteinExistence type="predicted"/>
<dbReference type="GO" id="GO:0005700">
    <property type="term" value="C:polytene chromosome"/>
    <property type="evidence" value="ECO:0007669"/>
    <property type="project" value="TreeGrafter"/>
</dbReference>
<keyword evidence="3" id="KW-1185">Reference proteome</keyword>
<protein>
    <recommendedName>
        <fullName evidence="1">SET domain-containing protein</fullName>
    </recommendedName>
</protein>
<feature type="domain" description="SET" evidence="1">
    <location>
        <begin position="1"/>
        <end position="42"/>
    </location>
</feature>
<dbReference type="InterPro" id="IPR051760">
    <property type="entry name" value="KMT5A"/>
</dbReference>